<sequence length="586" mass="64998">MKSFFKTFFAVLLALVVLCVMGIFILAGFIASATSAEKTTIGNDAVLVVDLANHFRERKQENPIGSIIDDEAYDIPSLYDVVRMIRYAKADTAIKGIYLVCGHNANGFAASEELRKALADFKDSKKFIVAYGEAISQKGYYVGTIANKLYCHPEGGVEWGGFSSGMLYLKGALDKLEIQPQIFYAGKFKSATEPLRETHMTEANRLQTSVWLGDLYSRLLQTTAESRDLDTAKLRMLAVNGSVQTAHDALQLGLVDGLKYDDQVKNAILRKLHAAKDEQKINFVKLTDYARAVEFKKTGSDGRIAIVYAAGDIVDGKGESDQVSSDEFRNLIRKLRLDNDIKAIVFRVNSPGGSSLASDVIWREITLARKEKPVVVSMGDVAASGGYYISCNADSVFANANTITGSIGVFSIVPNFESFFRNKLGVTFDRVKTAPFADMGSGDRPLNETEKRFVQSAVDSIYHTFKTRVSEGRKKDMVYIDSIAQGRVWTGTRASQIGLVDRVGTMQDAVDCAARMAKLKDYRTREYPEKKGFLEQLMSNYKKSVSKDLIKEEIGAEEWKVLQQVKQVRQMIGIPQARMPFTVDVN</sequence>
<evidence type="ECO:0000313" key="10">
    <source>
        <dbReference type="Proteomes" id="UP000198711"/>
    </source>
</evidence>
<evidence type="ECO:0000256" key="6">
    <source>
        <dbReference type="ARBA" id="ARBA00023136"/>
    </source>
</evidence>
<dbReference type="Pfam" id="PF01343">
    <property type="entry name" value="Peptidase_S49"/>
    <property type="match status" value="2"/>
</dbReference>
<dbReference type="CDD" id="cd07018">
    <property type="entry name" value="S49_SppA_67K_type"/>
    <property type="match status" value="1"/>
</dbReference>
<evidence type="ECO:0000256" key="2">
    <source>
        <dbReference type="ARBA" id="ARBA00008683"/>
    </source>
</evidence>
<dbReference type="PIRSF" id="PIRSF001217">
    <property type="entry name" value="Protease_4_SppA"/>
    <property type="match status" value="1"/>
</dbReference>
<feature type="domain" description="Peptidase S49" evidence="8">
    <location>
        <begin position="369"/>
        <end position="519"/>
    </location>
</feature>
<evidence type="ECO:0000256" key="1">
    <source>
        <dbReference type="ARBA" id="ARBA00004370"/>
    </source>
</evidence>
<feature type="domain" description="Peptidase S49" evidence="8">
    <location>
        <begin position="121"/>
        <end position="267"/>
    </location>
</feature>
<comment type="caution">
    <text evidence="9">The sequence shown here is derived from an EMBL/GenBank/DDBJ whole genome shotgun (WGS) entry which is preliminary data.</text>
</comment>
<proteinExistence type="inferred from homology"/>
<dbReference type="PANTHER" id="PTHR33209:SF1">
    <property type="entry name" value="PEPTIDASE S49 DOMAIN-CONTAINING PROTEIN"/>
    <property type="match status" value="1"/>
</dbReference>
<keyword evidence="5" id="KW-0720">Serine protease</keyword>
<dbReference type="InterPro" id="IPR029045">
    <property type="entry name" value="ClpP/crotonase-like_dom_sf"/>
</dbReference>
<comment type="subcellular location">
    <subcellularLocation>
        <location evidence="1">Membrane</location>
    </subcellularLocation>
</comment>
<dbReference type="GO" id="GO:0016020">
    <property type="term" value="C:membrane"/>
    <property type="evidence" value="ECO:0007669"/>
    <property type="project" value="UniProtKB-SubCell"/>
</dbReference>
<reference evidence="9 10" key="1">
    <citation type="submission" date="2016-10" db="EMBL/GenBank/DDBJ databases">
        <authorList>
            <person name="Varghese N."/>
            <person name="Submissions S."/>
        </authorList>
    </citation>
    <scope>NUCLEOTIDE SEQUENCE [LARGE SCALE GENOMIC DNA]</scope>
    <source>
        <strain evidence="9 10">DSM 25353</strain>
    </source>
</reference>
<keyword evidence="6" id="KW-0472">Membrane</keyword>
<comment type="similarity">
    <text evidence="2">Belongs to the peptidase S49 family.</text>
</comment>
<evidence type="ECO:0000256" key="5">
    <source>
        <dbReference type="ARBA" id="ARBA00022825"/>
    </source>
</evidence>
<dbReference type="GO" id="GO:0008236">
    <property type="term" value="F:serine-type peptidase activity"/>
    <property type="evidence" value="ECO:0007669"/>
    <property type="project" value="UniProtKB-KW"/>
</dbReference>
<protein>
    <submittedName>
        <fullName evidence="9">Protease-4</fullName>
    </submittedName>
</protein>
<keyword evidence="3 9" id="KW-0645">Protease</keyword>
<feature type="active site" description="Proton donor/acceptor" evidence="7">
    <location>
        <position position="189"/>
    </location>
</feature>
<dbReference type="InterPro" id="IPR047217">
    <property type="entry name" value="S49_SppA_67K_type_N"/>
</dbReference>
<dbReference type="EMBL" id="FNNO01000001">
    <property type="protein sequence ID" value="SDW18738.1"/>
    <property type="molecule type" value="Genomic_DNA"/>
</dbReference>
<accession>A0A8X8LCE1</accession>
<dbReference type="RefSeq" id="WP_092721594.1">
    <property type="nucleotide sequence ID" value="NZ_FNNO01000001.1"/>
</dbReference>
<dbReference type="PANTHER" id="PTHR33209">
    <property type="entry name" value="PROTEASE 4"/>
    <property type="match status" value="1"/>
</dbReference>
<gene>
    <name evidence="9" type="ORF">SAMN05444410_101458</name>
</gene>
<dbReference type="InterPro" id="IPR002142">
    <property type="entry name" value="Peptidase_S49"/>
</dbReference>
<dbReference type="GO" id="GO:0006465">
    <property type="term" value="P:signal peptide processing"/>
    <property type="evidence" value="ECO:0007669"/>
    <property type="project" value="InterPro"/>
</dbReference>
<evidence type="ECO:0000259" key="8">
    <source>
        <dbReference type="Pfam" id="PF01343"/>
    </source>
</evidence>
<feature type="active site" description="Nucleophile" evidence="7">
    <location>
        <position position="384"/>
    </location>
</feature>
<keyword evidence="10" id="KW-1185">Reference proteome</keyword>
<name>A0A8X8LCE1_9BACT</name>
<evidence type="ECO:0000256" key="4">
    <source>
        <dbReference type="ARBA" id="ARBA00022801"/>
    </source>
</evidence>
<dbReference type="NCBIfam" id="TIGR00705">
    <property type="entry name" value="SppA_67K"/>
    <property type="match status" value="1"/>
</dbReference>
<evidence type="ECO:0000256" key="3">
    <source>
        <dbReference type="ARBA" id="ARBA00022670"/>
    </source>
</evidence>
<evidence type="ECO:0000256" key="7">
    <source>
        <dbReference type="PIRSR" id="PIRSR001217-1"/>
    </source>
</evidence>
<organism evidence="9 10">
    <name type="scientific">Hydrobacter penzbergensis</name>
    <dbReference type="NCBI Taxonomy" id="1235997"/>
    <lineage>
        <taxon>Bacteria</taxon>
        <taxon>Pseudomonadati</taxon>
        <taxon>Bacteroidota</taxon>
        <taxon>Chitinophagia</taxon>
        <taxon>Chitinophagales</taxon>
        <taxon>Chitinophagaceae</taxon>
        <taxon>Hydrobacter</taxon>
    </lineage>
</organism>
<keyword evidence="4" id="KW-0378">Hydrolase</keyword>
<dbReference type="InterPro" id="IPR004634">
    <property type="entry name" value="Pept_S49_pIV"/>
</dbReference>
<dbReference type="AlphaFoldDB" id="A0A8X8LCE1"/>
<dbReference type="Gene3D" id="6.20.330.10">
    <property type="match status" value="1"/>
</dbReference>
<evidence type="ECO:0000313" key="9">
    <source>
        <dbReference type="EMBL" id="SDW18738.1"/>
    </source>
</evidence>
<dbReference type="InterPro" id="IPR047272">
    <property type="entry name" value="S49_SppA_C"/>
</dbReference>
<dbReference type="NCBIfam" id="TIGR00706">
    <property type="entry name" value="SppA_dom"/>
    <property type="match status" value="1"/>
</dbReference>
<dbReference type="CDD" id="cd07023">
    <property type="entry name" value="S49_Sppa_N_C"/>
    <property type="match status" value="1"/>
</dbReference>
<dbReference type="SUPFAM" id="SSF52096">
    <property type="entry name" value="ClpP/crotonase"/>
    <property type="match status" value="2"/>
</dbReference>
<dbReference type="Proteomes" id="UP000198711">
    <property type="component" value="Unassembled WGS sequence"/>
</dbReference>
<dbReference type="Gene3D" id="3.90.226.10">
    <property type="entry name" value="2-enoyl-CoA Hydratase, Chain A, domain 1"/>
    <property type="match status" value="3"/>
</dbReference>
<dbReference type="InterPro" id="IPR004635">
    <property type="entry name" value="Pept_S49_SppA"/>
</dbReference>